<dbReference type="InterPro" id="IPR003661">
    <property type="entry name" value="HisK_dim/P_dom"/>
</dbReference>
<comment type="caution">
    <text evidence="17">The sequence shown here is derived from an EMBL/GenBank/DDBJ whole genome shotgun (WGS) entry which is preliminary data.</text>
</comment>
<evidence type="ECO:0000256" key="8">
    <source>
        <dbReference type="ARBA" id="ARBA00022741"/>
    </source>
</evidence>
<dbReference type="GO" id="GO:0000155">
    <property type="term" value="F:phosphorelay sensor kinase activity"/>
    <property type="evidence" value="ECO:0007669"/>
    <property type="project" value="InterPro"/>
</dbReference>
<evidence type="ECO:0000313" key="17">
    <source>
        <dbReference type="EMBL" id="TYA09838.1"/>
    </source>
</evidence>
<evidence type="ECO:0000256" key="5">
    <source>
        <dbReference type="ARBA" id="ARBA00022553"/>
    </source>
</evidence>
<evidence type="ECO:0000256" key="7">
    <source>
        <dbReference type="ARBA" id="ARBA00022692"/>
    </source>
</evidence>
<feature type="domain" description="HAMP" evidence="16">
    <location>
        <begin position="137"/>
        <end position="180"/>
    </location>
</feature>
<dbReference type="InterPro" id="IPR036097">
    <property type="entry name" value="HisK_dim/P_sf"/>
</dbReference>
<keyword evidence="9 17" id="KW-0418">Kinase</keyword>
<keyword evidence="11 14" id="KW-1133">Transmembrane helix</keyword>
<evidence type="ECO:0000256" key="6">
    <source>
        <dbReference type="ARBA" id="ARBA00022679"/>
    </source>
</evidence>
<dbReference type="FunFam" id="1.10.287.130:FF:000008">
    <property type="entry name" value="Two-component sensor histidine kinase"/>
    <property type="match status" value="1"/>
</dbReference>
<evidence type="ECO:0000313" key="18">
    <source>
        <dbReference type="Proteomes" id="UP000325218"/>
    </source>
</evidence>
<dbReference type="InterPro" id="IPR003660">
    <property type="entry name" value="HAMP_dom"/>
</dbReference>
<dbReference type="Pfam" id="PF00512">
    <property type="entry name" value="HisKA"/>
    <property type="match status" value="1"/>
</dbReference>
<dbReference type="InterPro" id="IPR004358">
    <property type="entry name" value="Sig_transdc_His_kin-like_C"/>
</dbReference>
<feature type="domain" description="HAMP" evidence="16">
    <location>
        <begin position="84"/>
        <end position="136"/>
    </location>
</feature>
<dbReference type="PANTHER" id="PTHR45528">
    <property type="entry name" value="SENSOR HISTIDINE KINASE CPXA"/>
    <property type="match status" value="1"/>
</dbReference>
<feature type="transmembrane region" description="Helical" evidence="14">
    <location>
        <begin position="60"/>
        <end position="82"/>
    </location>
</feature>
<keyword evidence="13 14" id="KW-0472">Membrane</keyword>
<evidence type="ECO:0000256" key="12">
    <source>
        <dbReference type="ARBA" id="ARBA00023012"/>
    </source>
</evidence>
<dbReference type="RefSeq" id="WP_148458002.1">
    <property type="nucleotide sequence ID" value="NZ_VSDO01000007.1"/>
</dbReference>
<keyword evidence="18" id="KW-1185">Reference proteome</keyword>
<keyword evidence="10" id="KW-0067">ATP-binding</keyword>
<evidence type="ECO:0000256" key="2">
    <source>
        <dbReference type="ARBA" id="ARBA00004651"/>
    </source>
</evidence>
<evidence type="ECO:0000256" key="1">
    <source>
        <dbReference type="ARBA" id="ARBA00000085"/>
    </source>
</evidence>
<dbReference type="OrthoDB" id="9792991at2"/>
<name>A0A5D0CIV4_9BACL</name>
<comment type="catalytic activity">
    <reaction evidence="1">
        <text>ATP + protein L-histidine = ADP + protein N-phospho-L-histidine.</text>
        <dbReference type="EC" id="2.7.13.3"/>
    </reaction>
</comment>
<dbReference type="PRINTS" id="PR00344">
    <property type="entry name" value="BCTRLSENSOR"/>
</dbReference>
<evidence type="ECO:0000256" key="10">
    <source>
        <dbReference type="ARBA" id="ARBA00022840"/>
    </source>
</evidence>
<gene>
    <name evidence="17" type="ORF">FRY98_27915</name>
</gene>
<keyword evidence="4" id="KW-1003">Cell membrane</keyword>
<proteinExistence type="predicted"/>
<keyword evidence="5" id="KW-0597">Phosphoprotein</keyword>
<dbReference type="GO" id="GO:0005524">
    <property type="term" value="F:ATP binding"/>
    <property type="evidence" value="ECO:0007669"/>
    <property type="project" value="UniProtKB-KW"/>
</dbReference>
<dbReference type="CDD" id="cd00082">
    <property type="entry name" value="HisKA"/>
    <property type="match status" value="1"/>
</dbReference>
<dbReference type="Gene3D" id="6.10.340.10">
    <property type="match status" value="2"/>
</dbReference>
<dbReference type="InterPro" id="IPR003594">
    <property type="entry name" value="HATPase_dom"/>
</dbReference>
<dbReference type="SUPFAM" id="SSF158472">
    <property type="entry name" value="HAMP domain-like"/>
    <property type="match status" value="1"/>
</dbReference>
<dbReference type="Pfam" id="PF00672">
    <property type="entry name" value="HAMP"/>
    <property type="match status" value="2"/>
</dbReference>
<dbReference type="PANTHER" id="PTHR45528:SF1">
    <property type="entry name" value="SENSOR HISTIDINE KINASE CPXA"/>
    <property type="match status" value="1"/>
</dbReference>
<reference evidence="17 18" key="1">
    <citation type="submission" date="2019-08" db="EMBL/GenBank/DDBJ databases">
        <title>Genome sequencing of Paenibacillus faecis DSM 23593(T).</title>
        <authorList>
            <person name="Kook J.-K."/>
            <person name="Park S.-N."/>
            <person name="Lim Y.K."/>
        </authorList>
    </citation>
    <scope>NUCLEOTIDE SEQUENCE [LARGE SCALE GENOMIC DNA]</scope>
    <source>
        <strain evidence="17 18">DSM 23593</strain>
    </source>
</reference>
<dbReference type="Pfam" id="PF02518">
    <property type="entry name" value="HATPase_c"/>
    <property type="match status" value="1"/>
</dbReference>
<dbReference type="FunFam" id="3.30.565.10:FF:000013">
    <property type="entry name" value="Two-component sensor histidine kinase"/>
    <property type="match status" value="1"/>
</dbReference>
<dbReference type="Proteomes" id="UP000325218">
    <property type="component" value="Unassembled WGS sequence"/>
</dbReference>
<dbReference type="SUPFAM" id="SSF55874">
    <property type="entry name" value="ATPase domain of HSP90 chaperone/DNA topoisomerase II/histidine kinase"/>
    <property type="match status" value="1"/>
</dbReference>
<dbReference type="EC" id="2.7.13.3" evidence="3"/>
<organism evidence="17 18">
    <name type="scientific">Paenibacillus faecis</name>
    <dbReference type="NCBI Taxonomy" id="862114"/>
    <lineage>
        <taxon>Bacteria</taxon>
        <taxon>Bacillati</taxon>
        <taxon>Bacillota</taxon>
        <taxon>Bacilli</taxon>
        <taxon>Bacillales</taxon>
        <taxon>Paenibacillaceae</taxon>
        <taxon>Paenibacillus</taxon>
    </lineage>
</organism>
<accession>A0A5D0CIV4</accession>
<comment type="subcellular location">
    <subcellularLocation>
        <location evidence="2">Cell membrane</location>
        <topology evidence="2">Multi-pass membrane protein</topology>
    </subcellularLocation>
</comment>
<keyword evidence="8" id="KW-0547">Nucleotide-binding</keyword>
<keyword evidence="6" id="KW-0808">Transferase</keyword>
<dbReference type="InterPro" id="IPR050398">
    <property type="entry name" value="HssS/ArlS-like"/>
</dbReference>
<keyword evidence="12" id="KW-0902">Two-component regulatory system</keyword>
<evidence type="ECO:0000259" key="15">
    <source>
        <dbReference type="PROSITE" id="PS50109"/>
    </source>
</evidence>
<dbReference type="SMART" id="SM00304">
    <property type="entry name" value="HAMP"/>
    <property type="match status" value="2"/>
</dbReference>
<evidence type="ECO:0000256" key="11">
    <source>
        <dbReference type="ARBA" id="ARBA00022989"/>
    </source>
</evidence>
<evidence type="ECO:0000259" key="16">
    <source>
        <dbReference type="PROSITE" id="PS50885"/>
    </source>
</evidence>
<dbReference type="SMART" id="SM00387">
    <property type="entry name" value="HATPase_c"/>
    <property type="match status" value="1"/>
</dbReference>
<feature type="domain" description="Histidine kinase" evidence="15">
    <location>
        <begin position="195"/>
        <end position="411"/>
    </location>
</feature>
<keyword evidence="7 14" id="KW-0812">Transmembrane</keyword>
<dbReference type="GO" id="GO:0005886">
    <property type="term" value="C:plasma membrane"/>
    <property type="evidence" value="ECO:0007669"/>
    <property type="project" value="UniProtKB-SubCell"/>
</dbReference>
<dbReference type="PROSITE" id="PS50109">
    <property type="entry name" value="HIS_KIN"/>
    <property type="match status" value="1"/>
</dbReference>
<dbReference type="SMART" id="SM00388">
    <property type="entry name" value="HisKA"/>
    <property type="match status" value="1"/>
</dbReference>
<evidence type="ECO:0000256" key="14">
    <source>
        <dbReference type="SAM" id="Phobius"/>
    </source>
</evidence>
<dbReference type="InterPro" id="IPR036890">
    <property type="entry name" value="HATPase_C_sf"/>
</dbReference>
<evidence type="ECO:0000256" key="4">
    <source>
        <dbReference type="ARBA" id="ARBA00022475"/>
    </source>
</evidence>
<dbReference type="InterPro" id="IPR005467">
    <property type="entry name" value="His_kinase_dom"/>
</dbReference>
<sequence>MNMKRLMSLRLKFLLVAVGSFLLTVSTLFICHQLAAYILELPESPFVSPFRWAIREVIRQIGSVSAMAIVGIVVFVMIYMWLTRGTTRYLKELDQTLVEVGLGRFDVRIPVRTSDELGNMAENLNRAMEGLHSSLREITSGLEEIAEGRLDRKIPLQTGELARVAESINHMADRLNRSIEEERLAERSKNDLITGVSHDLRTPLTSILGFLKAIEEDRYKDETELRYYVNIAYEKSLDLKKLIDQLFEYTRIRNGLPLKLSELDLVGFICQLAEEFVPSLEQAGMVCRVTVDRMEVPILADGDLLVRAFENLMSNAIQYGAEGKYVDVQVDAAEGWASVKFTNYGEEIPSSSLPFLFDRFYRVEGSRSKSTGGTGLGLAIAKSIVEVHEGQISVTSNPQRTVFEARFPLAGV</sequence>
<dbReference type="EMBL" id="VSDO01000007">
    <property type="protein sequence ID" value="TYA09838.1"/>
    <property type="molecule type" value="Genomic_DNA"/>
</dbReference>
<evidence type="ECO:0000256" key="13">
    <source>
        <dbReference type="ARBA" id="ARBA00023136"/>
    </source>
</evidence>
<evidence type="ECO:0000256" key="3">
    <source>
        <dbReference type="ARBA" id="ARBA00012438"/>
    </source>
</evidence>
<dbReference type="PROSITE" id="PS50885">
    <property type="entry name" value="HAMP"/>
    <property type="match status" value="2"/>
</dbReference>
<dbReference type="AlphaFoldDB" id="A0A5D0CIV4"/>
<dbReference type="CDD" id="cd06225">
    <property type="entry name" value="HAMP"/>
    <property type="match status" value="2"/>
</dbReference>
<dbReference type="SUPFAM" id="SSF47384">
    <property type="entry name" value="Homodimeric domain of signal transducing histidine kinase"/>
    <property type="match status" value="1"/>
</dbReference>
<dbReference type="Gene3D" id="1.10.287.130">
    <property type="match status" value="1"/>
</dbReference>
<dbReference type="Gene3D" id="3.30.565.10">
    <property type="entry name" value="Histidine kinase-like ATPase, C-terminal domain"/>
    <property type="match status" value="1"/>
</dbReference>
<protein>
    <recommendedName>
        <fullName evidence="3">histidine kinase</fullName>
        <ecNumber evidence="3">2.7.13.3</ecNumber>
    </recommendedName>
</protein>
<evidence type="ECO:0000256" key="9">
    <source>
        <dbReference type="ARBA" id="ARBA00022777"/>
    </source>
</evidence>